<evidence type="ECO:0000256" key="2">
    <source>
        <dbReference type="SAM" id="Phobius"/>
    </source>
</evidence>
<dbReference type="Proteomes" id="UP000621454">
    <property type="component" value="Unassembled WGS sequence"/>
</dbReference>
<feature type="compositionally biased region" description="Pro residues" evidence="1">
    <location>
        <begin position="249"/>
        <end position="261"/>
    </location>
</feature>
<sequence length="289" mass="29772">MADDTSPADLSAVNATDELIDALIADRPVRASTADDRALVDLLGEWREEILAEPDTGHPTLEDVEFETARRQRVAAHRRSMRVIKFVGAAAALIIVAFGGLTALSHSASPGDPLWSVKQVMFSKQADSTLASSEVGNDLDRAEQALHAGQTGAALSYVDRAEKRLGKVSDRGTRDAMSSRISKLLATITTAPAGSNPKSPATGGDGVSTTSEAPSTTTGASTGESSAPSTESSAPSTSTPPTTTTTEPTPTPTSEVPPPTTPDTTVLVVPPVIPASSSSSTSYVPSGYN</sequence>
<evidence type="ECO:0000256" key="1">
    <source>
        <dbReference type="SAM" id="MobiDB-lite"/>
    </source>
</evidence>
<dbReference type="Pfam" id="PF16751">
    <property type="entry name" value="RsdA_SigD_bd"/>
    <property type="match status" value="1"/>
</dbReference>
<keyword evidence="2" id="KW-0812">Transmembrane</keyword>
<feature type="transmembrane region" description="Helical" evidence="2">
    <location>
        <begin position="83"/>
        <end position="104"/>
    </location>
</feature>
<feature type="compositionally biased region" description="Low complexity" evidence="1">
    <location>
        <begin position="208"/>
        <end position="248"/>
    </location>
</feature>
<name>A0A916WPH6_9ACTN</name>
<evidence type="ECO:0000259" key="3">
    <source>
        <dbReference type="Pfam" id="PF16751"/>
    </source>
</evidence>
<proteinExistence type="predicted"/>
<comment type="caution">
    <text evidence="4">The sequence shown here is derived from an EMBL/GenBank/DDBJ whole genome shotgun (WGS) entry which is preliminary data.</text>
</comment>
<protein>
    <recommendedName>
        <fullName evidence="3">Anti-sigma-D factor RsdA sigma factor binding region domain-containing protein</fullName>
    </recommendedName>
</protein>
<reference evidence="4" key="1">
    <citation type="journal article" date="2014" name="Int. J. Syst. Evol. Microbiol.">
        <title>Complete genome sequence of Corynebacterium casei LMG S-19264T (=DSM 44701T), isolated from a smear-ripened cheese.</title>
        <authorList>
            <consortium name="US DOE Joint Genome Institute (JGI-PGF)"/>
            <person name="Walter F."/>
            <person name="Albersmeier A."/>
            <person name="Kalinowski J."/>
            <person name="Ruckert C."/>
        </authorList>
    </citation>
    <scope>NUCLEOTIDE SEQUENCE</scope>
    <source>
        <strain evidence="4">CGMCC 1.12827</strain>
    </source>
</reference>
<dbReference type="InterPro" id="IPR031928">
    <property type="entry name" value="RsdA_SigD-bd"/>
</dbReference>
<gene>
    <name evidence="4" type="ORF">GCM10011489_01880</name>
</gene>
<keyword evidence="2" id="KW-0472">Membrane</keyword>
<feature type="region of interest" description="Disordered" evidence="1">
    <location>
        <begin position="188"/>
        <end position="289"/>
    </location>
</feature>
<organism evidence="4 5">
    <name type="scientific">Gordonia jinhuaensis</name>
    <dbReference type="NCBI Taxonomy" id="1517702"/>
    <lineage>
        <taxon>Bacteria</taxon>
        <taxon>Bacillati</taxon>
        <taxon>Actinomycetota</taxon>
        <taxon>Actinomycetes</taxon>
        <taxon>Mycobacteriales</taxon>
        <taxon>Gordoniaceae</taxon>
        <taxon>Gordonia</taxon>
    </lineage>
</organism>
<feature type="domain" description="Anti-sigma-D factor RsdA sigma factor binding region" evidence="3">
    <location>
        <begin position="9"/>
        <end position="54"/>
    </location>
</feature>
<accession>A0A916WPH6</accession>
<dbReference type="AlphaFoldDB" id="A0A916WPH6"/>
<dbReference type="EMBL" id="BMGC01000001">
    <property type="protein sequence ID" value="GGB17426.1"/>
    <property type="molecule type" value="Genomic_DNA"/>
</dbReference>
<keyword evidence="2" id="KW-1133">Transmembrane helix</keyword>
<evidence type="ECO:0000313" key="4">
    <source>
        <dbReference type="EMBL" id="GGB17426.1"/>
    </source>
</evidence>
<keyword evidence="5" id="KW-1185">Reference proteome</keyword>
<feature type="compositionally biased region" description="Low complexity" evidence="1">
    <location>
        <begin position="262"/>
        <end position="289"/>
    </location>
</feature>
<reference evidence="4" key="2">
    <citation type="submission" date="2020-09" db="EMBL/GenBank/DDBJ databases">
        <authorList>
            <person name="Sun Q."/>
            <person name="Zhou Y."/>
        </authorList>
    </citation>
    <scope>NUCLEOTIDE SEQUENCE</scope>
    <source>
        <strain evidence="4">CGMCC 1.12827</strain>
    </source>
</reference>
<feature type="compositionally biased region" description="Polar residues" evidence="1">
    <location>
        <begin position="188"/>
        <end position="199"/>
    </location>
</feature>
<evidence type="ECO:0000313" key="5">
    <source>
        <dbReference type="Proteomes" id="UP000621454"/>
    </source>
</evidence>
<dbReference type="Gene3D" id="6.10.250.1300">
    <property type="match status" value="1"/>
</dbReference>